<dbReference type="Pfam" id="PF00514">
    <property type="entry name" value="Arm"/>
    <property type="match status" value="3"/>
</dbReference>
<dbReference type="EMBL" id="RCMK01000749">
    <property type="protein sequence ID" value="KAG2913871.1"/>
    <property type="molecule type" value="Genomic_DNA"/>
</dbReference>
<feature type="compositionally biased region" description="Acidic residues" evidence="2">
    <location>
        <begin position="295"/>
        <end position="315"/>
    </location>
</feature>
<name>A0A8T1U6Q3_9STRA</name>
<accession>A0A8T1U6Q3</accession>
<evidence type="ECO:0008006" key="6">
    <source>
        <dbReference type="Google" id="ProtNLM"/>
    </source>
</evidence>
<reference evidence="4" key="2">
    <citation type="submission" date="2021-01" db="EMBL/GenBank/DDBJ databases">
        <title>Phytophthora aleatoria, a newly-described species from Pinus radiata is distinct from Phytophthora cactorum isolates based on comparative genomics.</title>
        <authorList>
            <person name="Mcdougal R."/>
            <person name="Panda P."/>
            <person name="Williams N."/>
            <person name="Studholme D.J."/>
        </authorList>
    </citation>
    <scope>NUCLEOTIDE SEQUENCE</scope>
    <source>
        <strain evidence="4">NZFS 3830</strain>
    </source>
</reference>
<evidence type="ECO:0000256" key="2">
    <source>
        <dbReference type="SAM" id="MobiDB-lite"/>
    </source>
</evidence>
<feature type="repeat" description="ARM" evidence="1">
    <location>
        <begin position="602"/>
        <end position="644"/>
    </location>
</feature>
<comment type="caution">
    <text evidence="4">The sequence shown here is derived from an EMBL/GenBank/DDBJ whole genome shotgun (WGS) entry which is preliminary data.</text>
</comment>
<gene>
    <name evidence="4" type="ORF">JG687_00011515</name>
    <name evidence="3" type="ORF">PC117_g18492</name>
</gene>
<dbReference type="EMBL" id="JAENGZ010000711">
    <property type="protein sequence ID" value="KAG6954916.1"/>
    <property type="molecule type" value="Genomic_DNA"/>
</dbReference>
<dbReference type="InterPro" id="IPR004155">
    <property type="entry name" value="PBS_lyase_HEAT"/>
</dbReference>
<dbReference type="PROSITE" id="PS50176">
    <property type="entry name" value="ARM_REPEAT"/>
    <property type="match status" value="4"/>
</dbReference>
<feature type="repeat" description="ARM" evidence="1">
    <location>
        <begin position="518"/>
        <end position="560"/>
    </location>
</feature>
<evidence type="ECO:0000313" key="5">
    <source>
        <dbReference type="Proteomes" id="UP000688947"/>
    </source>
</evidence>
<sequence length="882" mass="96505">MDLALLVVEGLRQIYKLQDAIRRQRRVNRTTYLRMMEIYVELEMSEPLQGNPTLVRTDAIKKFSDAVATFSWYLQKHNDMHRVVRIFKFATMEKQRQKIVDEINEIFQMLNLATSVAVMNGQAAASTNAARLMTKLEAMHGDIRLSHDEIHAALVEEKQQLQIPKMKMLREGGPTLEDVTADEVAKGEVLVRQAPLRKTDGPPPVDELPFVEWDILPNGAVDSSKISDVKQNSAAGTMEVTATVHDAPDQMVRGEKSVRAEKTTPLAATVELEQHSGEDSIIEKPILNGVKQDTVIDEPEEELEPREEYTADEVEQSASDKTTEEKDGANQTAPFQQSNTSVPLLIQRLSSDQATEQEQEQTLLDLLRKCVTNTNRVQIYKTKGIPVLTDLVRNSESFFAQLYALHCLSWFTFSYSKMRESEFEILQKCVREPTHLEILTLLHQLQYGDENVKEIAVLQSSCMATRADGDALLRVGVLTPVIGLLKDGTANHKLWAAEMLATLASDDDANGVAIARGGAIPPLVSLLRSGTDMQKQEAAYALGNLAANNKENRGKIAREGAIPPMVAFVKAVTDAQSQWAVYALGSLSVENEENRVLIAQEGAIPPLIALLRAGTRAQKQWAAYSLGNLAHNDANRVEITQNGAIAPLIELLRSGTAMLKQRAAFALGNLACDNDTVSDFDEAILPLVELVRTGSDTQQEDAAYTLGNLASNNDERRVEIGRIGAIPPLVKLLHTGTGSQKQGAAFALRCLACNNDSNRAAIVEEGAIAPLASLIDEGTEEQIEEAANALKHLVAKNDAIAQAFIPDSIMTPLMEYLRAGVDATSRNANVAAALSTFGTVREGVIPMLHKLVNPASVSQNRSVTPYPADPKAENKLRGTAAP</sequence>
<evidence type="ECO:0000256" key="1">
    <source>
        <dbReference type="PROSITE-ProRule" id="PRU00259"/>
    </source>
</evidence>
<dbReference type="InterPro" id="IPR000225">
    <property type="entry name" value="Armadillo"/>
</dbReference>
<feature type="repeat" description="ARM" evidence="1">
    <location>
        <begin position="643"/>
        <end position="675"/>
    </location>
</feature>
<dbReference type="SMART" id="SM00567">
    <property type="entry name" value="EZ_HEAT"/>
    <property type="match status" value="4"/>
</dbReference>
<dbReference type="SMART" id="SM00185">
    <property type="entry name" value="ARM"/>
    <property type="match status" value="8"/>
</dbReference>
<protein>
    <recommendedName>
        <fullName evidence="6">Armadillo-type fold</fullName>
    </recommendedName>
</protein>
<evidence type="ECO:0000313" key="4">
    <source>
        <dbReference type="EMBL" id="KAG6954916.1"/>
    </source>
</evidence>
<dbReference type="OrthoDB" id="206755at2759"/>
<dbReference type="AlphaFoldDB" id="A0A8T1U6Q3"/>
<dbReference type="VEuPathDB" id="FungiDB:PC110_g9787"/>
<reference evidence="3" key="1">
    <citation type="submission" date="2018-10" db="EMBL/GenBank/DDBJ databases">
        <title>Effector identification in a new, highly contiguous assembly of the strawberry crown rot pathogen Phytophthora cactorum.</title>
        <authorList>
            <person name="Armitage A.D."/>
            <person name="Nellist C.F."/>
            <person name="Bates H."/>
            <person name="Vickerstaff R.J."/>
            <person name="Harrison R.J."/>
        </authorList>
    </citation>
    <scope>NUCLEOTIDE SEQUENCE</scope>
    <source>
        <strain evidence="3">4040</strain>
    </source>
</reference>
<dbReference type="Proteomes" id="UP000736787">
    <property type="component" value="Unassembled WGS sequence"/>
</dbReference>
<feature type="region of interest" description="Disordered" evidence="2">
    <location>
        <begin position="292"/>
        <end position="337"/>
    </location>
</feature>
<feature type="region of interest" description="Disordered" evidence="2">
    <location>
        <begin position="856"/>
        <end position="882"/>
    </location>
</feature>
<dbReference type="PANTHER" id="PTHR23315">
    <property type="entry name" value="U BOX DOMAIN-CONTAINING"/>
    <property type="match status" value="1"/>
</dbReference>
<proteinExistence type="predicted"/>
<feature type="repeat" description="ARM" evidence="1">
    <location>
        <begin position="724"/>
        <end position="766"/>
    </location>
</feature>
<evidence type="ECO:0000313" key="3">
    <source>
        <dbReference type="EMBL" id="KAG2913871.1"/>
    </source>
</evidence>
<dbReference type="PANTHER" id="PTHR23315:SF7">
    <property type="entry name" value="U-BOX DOMAIN-CONTAINING PROTEIN 4"/>
    <property type="match status" value="1"/>
</dbReference>
<dbReference type="Proteomes" id="UP000688947">
    <property type="component" value="Unassembled WGS sequence"/>
</dbReference>
<organism evidence="4 5">
    <name type="scientific">Phytophthora cactorum</name>
    <dbReference type="NCBI Taxonomy" id="29920"/>
    <lineage>
        <taxon>Eukaryota</taxon>
        <taxon>Sar</taxon>
        <taxon>Stramenopiles</taxon>
        <taxon>Oomycota</taxon>
        <taxon>Peronosporomycetes</taxon>
        <taxon>Peronosporales</taxon>
        <taxon>Peronosporaceae</taxon>
        <taxon>Phytophthora</taxon>
    </lineage>
</organism>